<dbReference type="InterPro" id="IPR011990">
    <property type="entry name" value="TPR-like_helical_dom_sf"/>
</dbReference>
<evidence type="ECO:0000313" key="1">
    <source>
        <dbReference type="EMBL" id="KKK83721.1"/>
    </source>
</evidence>
<proteinExistence type="predicted"/>
<dbReference type="AlphaFoldDB" id="A0A0F9BH03"/>
<accession>A0A0F9BH03</accession>
<dbReference type="InterPro" id="IPR019734">
    <property type="entry name" value="TPR_rpt"/>
</dbReference>
<feature type="non-terminal residue" evidence="1">
    <location>
        <position position="1"/>
    </location>
</feature>
<dbReference type="Pfam" id="PF13174">
    <property type="entry name" value="TPR_6"/>
    <property type="match status" value="1"/>
</dbReference>
<protein>
    <recommendedName>
        <fullName evidence="2">Tetratricopeptide repeat protein</fullName>
    </recommendedName>
</protein>
<name>A0A0F9BH03_9ZZZZ</name>
<sequence>SKVALVDEIKKEEKEEIIINKKKDEIINSFEIAENLYKMGGYEKALDIYNLINKEDIEDEKATWITYQIANCYRKLKAFDKALEIYRKLEDEYEGTYWGKQAQWYINEIEWRTEAQDKLEIVGER</sequence>
<evidence type="ECO:0008006" key="2">
    <source>
        <dbReference type="Google" id="ProtNLM"/>
    </source>
</evidence>
<gene>
    <name evidence="1" type="ORF">LCGC14_2790550</name>
</gene>
<comment type="caution">
    <text evidence="1">The sequence shown here is derived from an EMBL/GenBank/DDBJ whole genome shotgun (WGS) entry which is preliminary data.</text>
</comment>
<dbReference type="SUPFAM" id="SSF48452">
    <property type="entry name" value="TPR-like"/>
    <property type="match status" value="1"/>
</dbReference>
<dbReference type="EMBL" id="LAZR01052091">
    <property type="protein sequence ID" value="KKK83721.1"/>
    <property type="molecule type" value="Genomic_DNA"/>
</dbReference>
<dbReference type="Gene3D" id="1.25.40.10">
    <property type="entry name" value="Tetratricopeptide repeat domain"/>
    <property type="match status" value="1"/>
</dbReference>
<organism evidence="1">
    <name type="scientific">marine sediment metagenome</name>
    <dbReference type="NCBI Taxonomy" id="412755"/>
    <lineage>
        <taxon>unclassified sequences</taxon>
        <taxon>metagenomes</taxon>
        <taxon>ecological metagenomes</taxon>
    </lineage>
</organism>
<reference evidence="1" key="1">
    <citation type="journal article" date="2015" name="Nature">
        <title>Complex archaea that bridge the gap between prokaryotes and eukaryotes.</title>
        <authorList>
            <person name="Spang A."/>
            <person name="Saw J.H."/>
            <person name="Jorgensen S.L."/>
            <person name="Zaremba-Niedzwiedzka K."/>
            <person name="Martijn J."/>
            <person name="Lind A.E."/>
            <person name="van Eijk R."/>
            <person name="Schleper C."/>
            <person name="Guy L."/>
            <person name="Ettema T.J."/>
        </authorList>
    </citation>
    <scope>NUCLEOTIDE SEQUENCE</scope>
</reference>